<sequence>MHIRKYDFDFARRAFLGKAGALVGAGVLTPLWPLIARAGDITKAYPEELLSIEAYTKGKINTGDVITAENVEAVKDLLTPIAYQEVKEMGRRIKIVPTTRDITRLFPADYLEATLRNNGQAILDKDGNVLTKDGKPWIGGNPFPEAKTGIEAFANITMSWGRHNNALYAIRDWDIGPDGEIGYQYDFAWVEENTIGRVGVESPYLAGHEDKLRYQTVLFTGPNDVKGTAYLSTWYGDQRKFPELVGYIPAFKRVRKFPTNQRFEPLVAGITVYLSDAWAAGDPMLTWGNFKLVERRPMLAAVSENWHPEHPNWEPPVHGGAAGKTFSDTCMELCPEVLIVEAEPIGYPRAPVGKKRVFIDARNMIYIGCHTYDRRGELFKSFEPAYSLYEKGDQRDMTGNHTTWTWTGVHSHDVQTNRMSRFNQVKSIVGGISSGRNIDGLYEKYMTPQAIRRLGA</sequence>
<gene>
    <name evidence="1" type="ORF">FHP91_10190</name>
</gene>
<dbReference type="EMBL" id="VMNK01000007">
    <property type="protein sequence ID" value="TVO57254.1"/>
    <property type="molecule type" value="Genomic_DNA"/>
</dbReference>
<evidence type="ECO:0000313" key="2">
    <source>
        <dbReference type="Proteomes" id="UP000319502"/>
    </source>
</evidence>
<accession>A0A557QWG3</accession>
<comment type="caution">
    <text evidence="1">The sequence shown here is derived from an EMBL/GenBank/DDBJ whole genome shotgun (WGS) entry which is preliminary data.</text>
</comment>
<dbReference type="OrthoDB" id="5937151at2"/>
<dbReference type="InterPro" id="IPR010752">
    <property type="entry name" value="DUF1329"/>
</dbReference>
<dbReference type="RefSeq" id="WP_144309493.1">
    <property type="nucleotide sequence ID" value="NZ_VMNK01000007.1"/>
</dbReference>
<organism evidence="1 2">
    <name type="scientific">Denitromonas halophila</name>
    <dbReference type="NCBI Taxonomy" id="1629404"/>
    <lineage>
        <taxon>Bacteria</taxon>
        <taxon>Pseudomonadati</taxon>
        <taxon>Pseudomonadota</taxon>
        <taxon>Betaproteobacteria</taxon>
        <taxon>Rhodocyclales</taxon>
        <taxon>Zoogloeaceae</taxon>
        <taxon>Denitromonas</taxon>
    </lineage>
</organism>
<reference evidence="1 2" key="1">
    <citation type="submission" date="2019-07" db="EMBL/GenBank/DDBJ databases">
        <title>The pathways for chlorine oxyanion respiration interact through the shared metabolite chlorate.</title>
        <authorList>
            <person name="Barnum T.P."/>
            <person name="Cheng Y."/>
            <person name="Hill K.A."/>
            <person name="Lucas L.N."/>
            <person name="Carlson H.K."/>
            <person name="Coates J.D."/>
        </authorList>
    </citation>
    <scope>NUCLEOTIDE SEQUENCE [LARGE SCALE GENOMIC DNA]</scope>
    <source>
        <strain evidence="1 2">SFB-3</strain>
    </source>
</reference>
<dbReference type="AlphaFoldDB" id="A0A557QWG3"/>
<dbReference type="PROSITE" id="PS51318">
    <property type="entry name" value="TAT"/>
    <property type="match status" value="1"/>
</dbReference>
<proteinExistence type="predicted"/>
<keyword evidence="2" id="KW-1185">Reference proteome</keyword>
<name>A0A557QWG3_9RHOO</name>
<dbReference type="Proteomes" id="UP000319502">
    <property type="component" value="Unassembled WGS sequence"/>
</dbReference>
<dbReference type="InterPro" id="IPR019546">
    <property type="entry name" value="TAT_signal_bac_arc"/>
</dbReference>
<evidence type="ECO:0000313" key="1">
    <source>
        <dbReference type="EMBL" id="TVO57254.1"/>
    </source>
</evidence>
<dbReference type="NCBIfam" id="TIGR01409">
    <property type="entry name" value="TAT_signal_seq"/>
    <property type="match status" value="1"/>
</dbReference>
<dbReference type="InterPro" id="IPR006311">
    <property type="entry name" value="TAT_signal"/>
</dbReference>
<protein>
    <submittedName>
        <fullName evidence="1">DUF1329 domain-containing protein</fullName>
    </submittedName>
</protein>
<dbReference type="Pfam" id="PF07044">
    <property type="entry name" value="DUF1329"/>
    <property type="match status" value="1"/>
</dbReference>
<dbReference type="Gene3D" id="2.50.20.10">
    <property type="entry name" value="Lipoprotein localisation LolA/LolB/LppX"/>
    <property type="match status" value="1"/>
</dbReference>